<reference evidence="2" key="1">
    <citation type="submission" date="2022-12" db="EMBL/GenBank/DDBJ databases">
        <authorList>
            <person name="Petersen C."/>
        </authorList>
    </citation>
    <scope>NUCLEOTIDE SEQUENCE</scope>
    <source>
        <strain evidence="2">IBT 29495</strain>
    </source>
</reference>
<keyword evidence="3" id="KW-1185">Reference proteome</keyword>
<gene>
    <name evidence="2" type="ORF">N7463_001574</name>
</gene>
<feature type="region of interest" description="Disordered" evidence="1">
    <location>
        <begin position="246"/>
        <end position="269"/>
    </location>
</feature>
<sequence length="269" mass="30723">MAFPANDEEVWKSAEDNGNDPIYVDSVLVPESIKRWKVDSPPNNTKQHFDLTIGRMWRPKNVRLCDAGVVYALLALPTSYRAKHLACDFDARREVRTSRWLSASDYDKDASRLVAGLVVAPPRLKTDDNLNTDLTEYDPPQMAASAKVKDIWKFGHKSFNVRLCGTRQWENRCLILSNRKTGYQTMHKLDGINRMIRGRSPNAADFESFCMPIQYPARTDSNWDPVEQTKIIQIHWDRIPDVGRKRKITTPPLINPSDTGDHNESPASK</sequence>
<evidence type="ECO:0000256" key="1">
    <source>
        <dbReference type="SAM" id="MobiDB-lite"/>
    </source>
</evidence>
<organism evidence="2 3">
    <name type="scientific">Penicillium fimorum</name>
    <dbReference type="NCBI Taxonomy" id="1882269"/>
    <lineage>
        <taxon>Eukaryota</taxon>
        <taxon>Fungi</taxon>
        <taxon>Dikarya</taxon>
        <taxon>Ascomycota</taxon>
        <taxon>Pezizomycotina</taxon>
        <taxon>Eurotiomycetes</taxon>
        <taxon>Eurotiomycetidae</taxon>
        <taxon>Eurotiales</taxon>
        <taxon>Aspergillaceae</taxon>
        <taxon>Penicillium</taxon>
    </lineage>
</organism>
<feature type="compositionally biased region" description="Basic and acidic residues" evidence="1">
    <location>
        <begin position="259"/>
        <end position="269"/>
    </location>
</feature>
<dbReference type="EMBL" id="JAPWDS010000001">
    <property type="protein sequence ID" value="KAJ5521121.1"/>
    <property type="molecule type" value="Genomic_DNA"/>
</dbReference>
<evidence type="ECO:0000313" key="3">
    <source>
        <dbReference type="Proteomes" id="UP001149954"/>
    </source>
</evidence>
<name>A0A9W9Y6N6_9EURO</name>
<accession>A0A9W9Y6N6</accession>
<dbReference type="Proteomes" id="UP001149954">
    <property type="component" value="Unassembled WGS sequence"/>
</dbReference>
<protein>
    <submittedName>
        <fullName evidence="2">Uncharacterized protein</fullName>
    </submittedName>
</protein>
<proteinExistence type="predicted"/>
<reference evidence="2" key="2">
    <citation type="journal article" date="2023" name="IMA Fungus">
        <title>Comparative genomic study of the Penicillium genus elucidates a diverse pangenome and 15 lateral gene transfer events.</title>
        <authorList>
            <person name="Petersen C."/>
            <person name="Sorensen T."/>
            <person name="Nielsen M.R."/>
            <person name="Sondergaard T.E."/>
            <person name="Sorensen J.L."/>
            <person name="Fitzpatrick D.A."/>
            <person name="Frisvad J.C."/>
            <person name="Nielsen K.L."/>
        </authorList>
    </citation>
    <scope>NUCLEOTIDE SEQUENCE</scope>
    <source>
        <strain evidence="2">IBT 29495</strain>
    </source>
</reference>
<evidence type="ECO:0000313" key="2">
    <source>
        <dbReference type="EMBL" id="KAJ5521121.1"/>
    </source>
</evidence>
<dbReference type="AlphaFoldDB" id="A0A9W9Y6N6"/>
<dbReference type="OrthoDB" id="4368277at2759"/>
<comment type="caution">
    <text evidence="2">The sequence shown here is derived from an EMBL/GenBank/DDBJ whole genome shotgun (WGS) entry which is preliminary data.</text>
</comment>